<dbReference type="PROSITE" id="PS00027">
    <property type="entry name" value="HOMEOBOX_1"/>
    <property type="match status" value="1"/>
</dbReference>
<comment type="subcellular location">
    <subcellularLocation>
        <location evidence="1 9 10">Nucleus</location>
    </subcellularLocation>
</comment>
<dbReference type="SUPFAM" id="SSF46689">
    <property type="entry name" value="Homeodomain-like"/>
    <property type="match status" value="1"/>
</dbReference>
<evidence type="ECO:0000256" key="10">
    <source>
        <dbReference type="RuleBase" id="RU000682"/>
    </source>
</evidence>
<dbReference type="PANTHER" id="PTHR45804:SF10">
    <property type="entry name" value="HOMEOBOX PROTEIN HOX-C11A-LIKE"/>
    <property type="match status" value="1"/>
</dbReference>
<keyword evidence="5 9" id="KW-0238">DNA-binding</keyword>
<sequence>MAEMVLAAPTRSRAPALVRKTMAAQEAACCCCFCAAPNPRDGTAPLRGHVAMRLPEDVTWLNKGGGGRRSFPGTVQIEDVCWEQRGKKRGGGMDPARRTATTTTTSSSSSAAAAAATRAMGEPHLHGEPDGGAFAPAPVPDASRTRPRWLCACRGGVSCRGGLAVSLQPGSGSPHWGGGGGGGGGDANRPTASLLGEGDSYGGALCPGFAAPCFEAETMLGGGGGQAWAVSGGWGGGPPSVFCAMETPHYYHQQQQHQQQHHHQQQQLGLVWKAGAAGEVSPPPMQHQQQHHHQLLVLHPADPAPRRSRKRRVPYSKAQLRSLEREFAACRFVTRERRRRVAALADLTERQVTIWFQNRRVKEKKLLGRGSPAARKAAAAAASS</sequence>
<keyword evidence="13" id="KW-1185">Reference proteome</keyword>
<dbReference type="GO" id="GO:0005634">
    <property type="term" value="C:nucleus"/>
    <property type="evidence" value="ECO:0007669"/>
    <property type="project" value="UniProtKB-SubCell"/>
</dbReference>
<comment type="similarity">
    <text evidence="2">Belongs to the Abd-B homeobox family.</text>
</comment>
<feature type="region of interest" description="Disordered" evidence="11">
    <location>
        <begin position="85"/>
        <end position="140"/>
    </location>
</feature>
<dbReference type="PANTHER" id="PTHR45804">
    <property type="entry name" value="SEGMENTATION PROTEIN FUSHI TARAZU-LIKE PROTEIN"/>
    <property type="match status" value="1"/>
</dbReference>
<feature type="domain" description="Homeobox" evidence="12">
    <location>
        <begin position="306"/>
        <end position="366"/>
    </location>
</feature>
<evidence type="ECO:0000256" key="5">
    <source>
        <dbReference type="ARBA" id="ARBA00023125"/>
    </source>
</evidence>
<dbReference type="Gene3D" id="1.10.10.60">
    <property type="entry name" value="Homeodomain-like"/>
    <property type="match status" value="1"/>
</dbReference>
<dbReference type="GO" id="GO:0000981">
    <property type="term" value="F:DNA-binding transcription factor activity, RNA polymerase II-specific"/>
    <property type="evidence" value="ECO:0007669"/>
    <property type="project" value="InterPro"/>
</dbReference>
<evidence type="ECO:0000256" key="7">
    <source>
        <dbReference type="ARBA" id="ARBA00023163"/>
    </source>
</evidence>
<keyword evidence="7" id="KW-0804">Transcription</keyword>
<evidence type="ECO:0000313" key="13">
    <source>
        <dbReference type="Proteomes" id="UP001318040"/>
    </source>
</evidence>
<keyword evidence="6 9" id="KW-0371">Homeobox</keyword>
<dbReference type="Proteomes" id="UP001318040">
    <property type="component" value="Chromosome 4"/>
</dbReference>
<dbReference type="CDD" id="cd00086">
    <property type="entry name" value="homeodomain"/>
    <property type="match status" value="1"/>
</dbReference>
<evidence type="ECO:0000256" key="8">
    <source>
        <dbReference type="ARBA" id="ARBA00023242"/>
    </source>
</evidence>
<evidence type="ECO:0000256" key="9">
    <source>
        <dbReference type="PROSITE-ProRule" id="PRU00108"/>
    </source>
</evidence>
<organism evidence="13 14">
    <name type="scientific">Petromyzon marinus</name>
    <name type="common">Sea lamprey</name>
    <dbReference type="NCBI Taxonomy" id="7757"/>
    <lineage>
        <taxon>Eukaryota</taxon>
        <taxon>Metazoa</taxon>
        <taxon>Chordata</taxon>
        <taxon>Craniata</taxon>
        <taxon>Vertebrata</taxon>
        <taxon>Cyclostomata</taxon>
        <taxon>Hyperoartia</taxon>
        <taxon>Petromyzontiformes</taxon>
        <taxon>Petromyzontidae</taxon>
        <taxon>Petromyzon</taxon>
    </lineage>
</organism>
<proteinExistence type="inferred from homology"/>
<dbReference type="InterPro" id="IPR001356">
    <property type="entry name" value="HD"/>
</dbReference>
<evidence type="ECO:0000256" key="2">
    <source>
        <dbReference type="ARBA" id="ARBA00006317"/>
    </source>
</evidence>
<protein>
    <submittedName>
        <fullName evidence="14">Homeobox protein Hox-D13-like</fullName>
    </submittedName>
</protein>
<evidence type="ECO:0000256" key="1">
    <source>
        <dbReference type="ARBA" id="ARBA00004123"/>
    </source>
</evidence>
<dbReference type="InterPro" id="IPR009057">
    <property type="entry name" value="Homeodomain-like_sf"/>
</dbReference>
<evidence type="ECO:0000256" key="11">
    <source>
        <dbReference type="SAM" id="MobiDB-lite"/>
    </source>
</evidence>
<dbReference type="InterPro" id="IPR017970">
    <property type="entry name" value="Homeobox_CS"/>
</dbReference>
<keyword evidence="4" id="KW-0805">Transcription regulation</keyword>
<dbReference type="PROSITE" id="PS50071">
    <property type="entry name" value="HOMEOBOX_2"/>
    <property type="match status" value="1"/>
</dbReference>
<keyword evidence="8 9" id="KW-0539">Nucleus</keyword>
<dbReference type="InterPro" id="IPR051003">
    <property type="entry name" value="AP_axis_regulatory_Homeobox"/>
</dbReference>
<gene>
    <name evidence="14" type="primary">LOC116938873</name>
</gene>
<dbReference type="AlphaFoldDB" id="A0AAJ7WLS8"/>
<dbReference type="Pfam" id="PF00046">
    <property type="entry name" value="Homeodomain"/>
    <property type="match status" value="1"/>
</dbReference>
<name>A0AAJ7WLS8_PETMA</name>
<dbReference type="GO" id="GO:0003677">
    <property type="term" value="F:DNA binding"/>
    <property type="evidence" value="ECO:0007669"/>
    <property type="project" value="UniProtKB-UniRule"/>
</dbReference>
<keyword evidence="3" id="KW-0217">Developmental protein</keyword>
<dbReference type="KEGG" id="pmrn:116938873"/>
<evidence type="ECO:0000256" key="6">
    <source>
        <dbReference type="ARBA" id="ARBA00023155"/>
    </source>
</evidence>
<feature type="compositionally biased region" description="Low complexity" evidence="11">
    <location>
        <begin position="98"/>
        <end position="119"/>
    </location>
</feature>
<feature type="DNA-binding region" description="Homeobox" evidence="9">
    <location>
        <begin position="308"/>
        <end position="367"/>
    </location>
</feature>
<evidence type="ECO:0000259" key="12">
    <source>
        <dbReference type="PROSITE" id="PS50071"/>
    </source>
</evidence>
<dbReference type="SMART" id="SM00389">
    <property type="entry name" value="HOX"/>
    <property type="match status" value="1"/>
</dbReference>
<accession>A0AAJ7WLS8</accession>
<feature type="region of interest" description="Disordered" evidence="11">
    <location>
        <begin position="170"/>
        <end position="194"/>
    </location>
</feature>
<evidence type="ECO:0000256" key="4">
    <source>
        <dbReference type="ARBA" id="ARBA00023015"/>
    </source>
</evidence>
<evidence type="ECO:0000256" key="3">
    <source>
        <dbReference type="ARBA" id="ARBA00022473"/>
    </source>
</evidence>
<evidence type="ECO:0000313" key="14">
    <source>
        <dbReference type="RefSeq" id="XP_032802504.1"/>
    </source>
</evidence>
<dbReference type="RefSeq" id="XP_032802504.1">
    <property type="nucleotide sequence ID" value="XM_032946613.1"/>
</dbReference>
<reference evidence="14" key="1">
    <citation type="submission" date="2025-08" db="UniProtKB">
        <authorList>
            <consortium name="RefSeq"/>
        </authorList>
    </citation>
    <scope>IDENTIFICATION</scope>
    <source>
        <tissue evidence="14">Sperm</tissue>
    </source>
</reference>
<feature type="compositionally biased region" description="Gly residues" evidence="11">
    <location>
        <begin position="175"/>
        <end position="186"/>
    </location>
</feature>